<name>A0ABD0YPM9_9HEMI</name>
<evidence type="ECO:0000256" key="1">
    <source>
        <dbReference type="SAM" id="MobiDB-lite"/>
    </source>
</evidence>
<proteinExistence type="predicted"/>
<dbReference type="InterPro" id="IPR021714">
    <property type="entry name" value="URB1_N"/>
</dbReference>
<evidence type="ECO:0008006" key="6">
    <source>
        <dbReference type="Google" id="ProtNLM"/>
    </source>
</evidence>
<dbReference type="PANTHER" id="PTHR13500:SF0">
    <property type="entry name" value="NUCLEOLAR PRE-RIBOSOMAL-ASSOCIATED PROTEIN 1"/>
    <property type="match status" value="1"/>
</dbReference>
<dbReference type="PANTHER" id="PTHR13500">
    <property type="entry name" value="NUCLEOLAR PRERIBOSOMAL-ASSOCIATED PROTEIN 1"/>
    <property type="match status" value="1"/>
</dbReference>
<keyword evidence="5" id="KW-1185">Reference proteome</keyword>
<evidence type="ECO:0000259" key="3">
    <source>
        <dbReference type="Pfam" id="PF16201"/>
    </source>
</evidence>
<feature type="region of interest" description="Disordered" evidence="1">
    <location>
        <begin position="1"/>
        <end position="32"/>
    </location>
</feature>
<dbReference type="Proteomes" id="UP001558652">
    <property type="component" value="Unassembled WGS sequence"/>
</dbReference>
<dbReference type="EMBL" id="JBFDAA010000012">
    <property type="protein sequence ID" value="KAL1123118.1"/>
    <property type="molecule type" value="Genomic_DNA"/>
</dbReference>
<feature type="domain" description="URB1 C-terminal" evidence="3">
    <location>
        <begin position="1746"/>
        <end position="1891"/>
    </location>
</feature>
<feature type="compositionally biased region" description="Polar residues" evidence="1">
    <location>
        <begin position="1"/>
        <end position="10"/>
    </location>
</feature>
<reference evidence="4 5" key="1">
    <citation type="submission" date="2024-07" db="EMBL/GenBank/DDBJ databases">
        <title>Chromosome-level genome assembly of the water stick insect Ranatra chinensis (Heteroptera: Nepidae).</title>
        <authorList>
            <person name="Liu X."/>
        </authorList>
    </citation>
    <scope>NUCLEOTIDE SEQUENCE [LARGE SCALE GENOMIC DNA]</scope>
    <source>
        <strain evidence="4">Cailab_2021Rc</strain>
        <tissue evidence="4">Muscle</tissue>
    </source>
</reference>
<organism evidence="4 5">
    <name type="scientific">Ranatra chinensis</name>
    <dbReference type="NCBI Taxonomy" id="642074"/>
    <lineage>
        <taxon>Eukaryota</taxon>
        <taxon>Metazoa</taxon>
        <taxon>Ecdysozoa</taxon>
        <taxon>Arthropoda</taxon>
        <taxon>Hexapoda</taxon>
        <taxon>Insecta</taxon>
        <taxon>Pterygota</taxon>
        <taxon>Neoptera</taxon>
        <taxon>Paraneoptera</taxon>
        <taxon>Hemiptera</taxon>
        <taxon>Heteroptera</taxon>
        <taxon>Panheteroptera</taxon>
        <taxon>Nepomorpha</taxon>
        <taxon>Nepidae</taxon>
        <taxon>Ranatrinae</taxon>
        <taxon>Ranatra</taxon>
    </lineage>
</organism>
<evidence type="ECO:0000259" key="2">
    <source>
        <dbReference type="Pfam" id="PF11707"/>
    </source>
</evidence>
<dbReference type="InterPro" id="IPR032436">
    <property type="entry name" value="URB1_C"/>
</dbReference>
<accession>A0ABD0YPM9</accession>
<protein>
    <recommendedName>
        <fullName evidence="6">Nucleolar pre-ribosomal-associated protein 1</fullName>
    </recommendedName>
</protein>
<comment type="caution">
    <text evidence="4">The sequence shown here is derived from an EMBL/GenBank/DDBJ whole genome shotgun (WGS) entry which is preliminary data.</text>
</comment>
<dbReference type="Pfam" id="PF16201">
    <property type="entry name" value="NopRA1"/>
    <property type="match status" value="1"/>
</dbReference>
<feature type="domain" description="URB1 N-terminal" evidence="2">
    <location>
        <begin position="97"/>
        <end position="396"/>
    </location>
</feature>
<dbReference type="Pfam" id="PF11707">
    <property type="entry name" value="Npa1"/>
    <property type="match status" value="1"/>
</dbReference>
<sequence>MSVSYIMSETSAKRKVDEMEEEGGDSGADDRPETFLTARDLREKMKTPEVFKAIKYYFLRAKSGKDAVDEDFVGDYLRDGGSFDELFTILIKVDLKKDQANAYVVLIAIQLVIIKIVDEFPEQLNSLVSSCKQFSAGYLKMLFSYLELTSALKYKRMALNLLKALASVNNYFANEIIVSLDLSQKDYDSLVEHFRPNDYTGTRTSFVRLIITLLMTGSTQVIIKLIDKKVLLSCLFPGLVHDPVGVVVPLLEVLRTHVVENREVNKTEKRHLFNTHSMLHLVALYGWNPYSMKPAGGSATAKKNDKRTVVIREPEAEDLMQVRDSVHSLLTVLMTGTKLGLAFQDSTYGTSGKKNCNQLIFSVIQGINRPWEDSLKEELVLRSLCSSPDIIAPVFSLYEPHLQSPAKFVEVSKFYCSVIKQVNIEVGTMGLKLCTKIAQTVLGPKCLLKGAGAESVLLHPTDHRVRLAALKTIKVVVEALARYTNSVTSAHNDATSYTATINQHLVNAQVHGVPILDGGLVVIPSKPSYKLWKTTAVQNLFCNGIDFHWYLVTCLQLLWQSQARCMNAPSGQLLMKQLELCAKSSDIEGFFYLVEIFVLYERVCQQLLDNVHYSTDVLNTMQESVRQLIDACIEPELKARLVIKSFELNIIIIPEEQNIGIYTGEEMLEKLCHVLGGCGSDDCLGDGMRVLSRLLDRTGLFVGSQEEVRLLCKVGVLRPAGLGAVPVAVATRHNNLASHYAAIAAAEEEAANQDIDSGHHHALTIDDYITLAKSSSDGEGGGGFGLYSGLNVSPFVPALLQVIASLECSREVEDWVQMFLVHLFHYQVSPEAYTALVRTYGSSSPVVKPILPYLESMTVSPSCLNFGPFAGTVHEDISKYILAQDASLQDPLEKLDREDPVSVELCFRHCVFLICQLSALSQASNGVVEKAATLVEKLLAVSAGVGGKDDTEAVLGSTDLSRVLGHPKLLRHFHPVRSSKRSNVTRVALAIIKACRPPMELIKQFTKKFVYELQCAVYRRKLLKCNLEQMFSLFPLDDSDVRDLLNDVVQFDASLLLDENCQEFSSWFELELYLLERATNSRILMSSQQVSSLCRQIIDLCQKEVEVSAICEKFLAYINCYDDLSEFFKQKSLNSAAKELHLELYRSVHWHRGLLERLCRLVGEPLSGAMLSEMPVDRLTLVASDPGGGLKSGDQEGGETSPKVPSIDRLALKRLDNIVSALKTSPPPNWTSDLVHLVPHLGTKFCKKLCSRITEAAEEVVVSSGSLNFLEGVFGKWEHADTLAGPLVQMWLLNALTNGNEEVSGLLVDFLVRRGTGKGSEEVSPSLALSGQLVRLLLAKGLGQEGRSGYLTVLRLYSANLSIQNGNSSKEEQDPAGDSPISARFLFDLVTSHSLFISVLLAENRSCLTKLFFPNMFQHLEAILSVERIQSCTVIHPIAQLSSTFVKNTKQEMTLIVELVKLLYVLVRKDNSVMKREHVRVYLSAYNASLSKTDAVLLQIMREYESNGFSMLDSGCRIWGRLAADHYSVGRRGGGGPNAMGVAVTSDDFNMGPLDMLRRHVVEVTITKFPIWRRLKLEDGADNENGAEDDDRWDGSIYDPLFLLAALRSTLETADVGGNLPRRVARSGAASILLACLTSEDQPLRSAAYYLLYKYTQLLDRAIWWTILEIEPRFISLYCHRVGIDSGPLMDISGNELILNLSEEELFCQESSKYGQLVGHFLDAVRGGVRDLGNGGVWSRRIQEDSLDQADDTVPAPRLSSIVGTFLARAFTIACDPHQSLYSAIHNFLLAKPFINLNTVPAFFELFTYKDVNQKEHQHWILEVMRDGMRTPADLQLALNSFSLKIILDYYSSSLASEETRSLIVEIVRRCLTVADMRKNLLIREYSILSWIGHDSATASALVSQESDTFLCTLPQSSPHYNLKGHILQKVAGYRKSLDAMA</sequence>
<dbReference type="InterPro" id="IPR039844">
    <property type="entry name" value="URB1"/>
</dbReference>
<evidence type="ECO:0000313" key="4">
    <source>
        <dbReference type="EMBL" id="KAL1123118.1"/>
    </source>
</evidence>
<gene>
    <name evidence="4" type="ORF">AAG570_002206</name>
</gene>
<evidence type="ECO:0000313" key="5">
    <source>
        <dbReference type="Proteomes" id="UP001558652"/>
    </source>
</evidence>